<comment type="similarity">
    <text evidence="3">Belongs to the LplA family.</text>
</comment>
<evidence type="ECO:0000313" key="6">
    <source>
        <dbReference type="EMBL" id="KAF9777420.1"/>
    </source>
</evidence>
<evidence type="ECO:0000256" key="4">
    <source>
        <dbReference type="ARBA" id="ARBA00015925"/>
    </source>
</evidence>
<proteinExistence type="inferred from homology"/>
<keyword evidence="6" id="KW-0436">Ligase</keyword>
<sequence>MISSVFHRVTRARLTSHYTRSSSTSAAPVARHSIYVSKSTNPYFNLSLEDWLFKHKPHNDSLLLLYRDDPCVVIGRNQNPWKEVNMTELRRVGVPFIRRRSGGGTVYHDLGNSNYSIHLPRSSFDRNDSAKVVLRAIQSLGLADANVNERNDICVGKFKICPLPRAYHHGTMLISSELGTLGKLLHSNKDTMQTKGVASVRSPVCNLRQHKPDVSHEGFVHAVVREFQDHYNIREEITWVDEGNDCEGAEEIRKGMHELTTPEFTYTLEHTLSWGKLANWGDISEVRGHLDLLERSLAGEKYGFLKDEAKPDELVGNESIEQLWDELVEEMQS</sequence>
<reference evidence="6" key="2">
    <citation type="submission" date="2020-11" db="EMBL/GenBank/DDBJ databases">
        <authorList>
            <consortium name="DOE Joint Genome Institute"/>
            <person name="Kuo A."/>
            <person name="Miyauchi S."/>
            <person name="Kiss E."/>
            <person name="Drula E."/>
            <person name="Kohler A."/>
            <person name="Sanchez-Garcia M."/>
            <person name="Andreopoulos B."/>
            <person name="Barry K.W."/>
            <person name="Bonito G."/>
            <person name="Buee M."/>
            <person name="Carver A."/>
            <person name="Chen C."/>
            <person name="Cichocki N."/>
            <person name="Clum A."/>
            <person name="Culley D."/>
            <person name="Crous P.W."/>
            <person name="Fauchery L."/>
            <person name="Girlanda M."/>
            <person name="Hayes R."/>
            <person name="Keri Z."/>
            <person name="Labutti K."/>
            <person name="Lipzen A."/>
            <person name="Lombard V."/>
            <person name="Magnuson J."/>
            <person name="Maillard F."/>
            <person name="Morin E."/>
            <person name="Murat C."/>
            <person name="Nolan M."/>
            <person name="Ohm R."/>
            <person name="Pangilinan J."/>
            <person name="Pereira M."/>
            <person name="Perotto S."/>
            <person name="Peter M."/>
            <person name="Riley R."/>
            <person name="Sitrit Y."/>
            <person name="Stielow B."/>
            <person name="Szollosi G."/>
            <person name="Zifcakova L."/>
            <person name="Stursova M."/>
            <person name="Spatafora J.W."/>
            <person name="Tedersoo L."/>
            <person name="Vaario L.-M."/>
            <person name="Yamada A."/>
            <person name="Yan M."/>
            <person name="Wang P."/>
            <person name="Xu J."/>
            <person name="Bruns T."/>
            <person name="Baldrian P."/>
            <person name="Vilgalys R."/>
            <person name="Henrissat B."/>
            <person name="Grigoriev I.V."/>
            <person name="Hibbett D."/>
            <person name="Nagy L.G."/>
            <person name="Martin F.M."/>
        </authorList>
    </citation>
    <scope>NUCLEOTIDE SEQUENCE</scope>
    <source>
        <strain evidence="6">UH-Tt-Lm1</strain>
    </source>
</reference>
<evidence type="ECO:0000256" key="1">
    <source>
        <dbReference type="ARBA" id="ARBA00003253"/>
    </source>
</evidence>
<evidence type="ECO:0000259" key="5">
    <source>
        <dbReference type="PROSITE" id="PS51733"/>
    </source>
</evidence>
<dbReference type="SUPFAM" id="SSF55681">
    <property type="entry name" value="Class II aaRS and biotin synthetases"/>
    <property type="match status" value="1"/>
</dbReference>
<dbReference type="InterPro" id="IPR045864">
    <property type="entry name" value="aa-tRNA-synth_II/BPL/LPL"/>
</dbReference>
<dbReference type="PROSITE" id="PS51733">
    <property type="entry name" value="BPL_LPL_CATALYTIC"/>
    <property type="match status" value="1"/>
</dbReference>
<dbReference type="CDD" id="cd16443">
    <property type="entry name" value="LplA"/>
    <property type="match status" value="1"/>
</dbReference>
<dbReference type="PANTHER" id="PTHR12561:SF3">
    <property type="entry name" value="LIPOYLTRANSFERASE 1, MITOCHONDRIAL"/>
    <property type="match status" value="1"/>
</dbReference>
<comment type="caution">
    <text evidence="6">The sequence shown here is derived from an EMBL/GenBank/DDBJ whole genome shotgun (WGS) entry which is preliminary data.</text>
</comment>
<evidence type="ECO:0000256" key="2">
    <source>
        <dbReference type="ARBA" id="ARBA00005085"/>
    </source>
</evidence>
<comment type="function">
    <text evidence="1">Catalyzes both the ATP-dependent activation of exogenously supplied lipoate to lipoyl-AMP and the transfer of the activated lipoyl onto the lipoyl domains of lipoate-dependent enzymes.</text>
</comment>
<organism evidence="6 7">
    <name type="scientific">Thelephora terrestris</name>
    <dbReference type="NCBI Taxonomy" id="56493"/>
    <lineage>
        <taxon>Eukaryota</taxon>
        <taxon>Fungi</taxon>
        <taxon>Dikarya</taxon>
        <taxon>Basidiomycota</taxon>
        <taxon>Agaricomycotina</taxon>
        <taxon>Agaricomycetes</taxon>
        <taxon>Thelephorales</taxon>
        <taxon>Thelephoraceae</taxon>
        <taxon>Thelephora</taxon>
    </lineage>
</organism>
<dbReference type="GO" id="GO:0009249">
    <property type="term" value="P:protein lipoylation"/>
    <property type="evidence" value="ECO:0007669"/>
    <property type="project" value="InterPro"/>
</dbReference>
<feature type="domain" description="BPL/LPL catalytic" evidence="5">
    <location>
        <begin position="57"/>
        <end position="235"/>
    </location>
</feature>
<dbReference type="Proteomes" id="UP000736335">
    <property type="component" value="Unassembled WGS sequence"/>
</dbReference>
<evidence type="ECO:0000256" key="3">
    <source>
        <dbReference type="ARBA" id="ARBA00008242"/>
    </source>
</evidence>
<name>A0A9P6L0V7_9AGAM</name>
<dbReference type="OrthoDB" id="201621at2759"/>
<reference evidence="6" key="1">
    <citation type="journal article" date="2020" name="Nat. Commun.">
        <title>Large-scale genome sequencing of mycorrhizal fungi provides insights into the early evolution of symbiotic traits.</title>
        <authorList>
            <person name="Miyauchi S."/>
            <person name="Kiss E."/>
            <person name="Kuo A."/>
            <person name="Drula E."/>
            <person name="Kohler A."/>
            <person name="Sanchez-Garcia M."/>
            <person name="Morin E."/>
            <person name="Andreopoulos B."/>
            <person name="Barry K.W."/>
            <person name="Bonito G."/>
            <person name="Buee M."/>
            <person name="Carver A."/>
            <person name="Chen C."/>
            <person name="Cichocki N."/>
            <person name="Clum A."/>
            <person name="Culley D."/>
            <person name="Crous P.W."/>
            <person name="Fauchery L."/>
            <person name="Girlanda M."/>
            <person name="Hayes R.D."/>
            <person name="Keri Z."/>
            <person name="LaButti K."/>
            <person name="Lipzen A."/>
            <person name="Lombard V."/>
            <person name="Magnuson J."/>
            <person name="Maillard F."/>
            <person name="Murat C."/>
            <person name="Nolan M."/>
            <person name="Ohm R.A."/>
            <person name="Pangilinan J."/>
            <person name="Pereira M.F."/>
            <person name="Perotto S."/>
            <person name="Peter M."/>
            <person name="Pfister S."/>
            <person name="Riley R."/>
            <person name="Sitrit Y."/>
            <person name="Stielow J.B."/>
            <person name="Szollosi G."/>
            <person name="Zifcakova L."/>
            <person name="Stursova M."/>
            <person name="Spatafora J.W."/>
            <person name="Tedersoo L."/>
            <person name="Vaario L.M."/>
            <person name="Yamada A."/>
            <person name="Yan M."/>
            <person name="Wang P."/>
            <person name="Xu J."/>
            <person name="Bruns T."/>
            <person name="Baldrian P."/>
            <person name="Vilgalys R."/>
            <person name="Dunand C."/>
            <person name="Henrissat B."/>
            <person name="Grigoriev I.V."/>
            <person name="Hibbett D."/>
            <person name="Nagy L.G."/>
            <person name="Martin F.M."/>
        </authorList>
    </citation>
    <scope>NUCLEOTIDE SEQUENCE</scope>
    <source>
        <strain evidence="6">UH-Tt-Lm1</strain>
    </source>
</reference>
<dbReference type="PANTHER" id="PTHR12561">
    <property type="entry name" value="LIPOATE-PROTEIN LIGASE"/>
    <property type="match status" value="1"/>
</dbReference>
<dbReference type="GO" id="GO:0017118">
    <property type="term" value="F:lipoyltransferase activity"/>
    <property type="evidence" value="ECO:0007669"/>
    <property type="project" value="TreeGrafter"/>
</dbReference>
<keyword evidence="7" id="KW-1185">Reference proteome</keyword>
<dbReference type="GO" id="GO:0016874">
    <property type="term" value="F:ligase activity"/>
    <property type="evidence" value="ECO:0007669"/>
    <property type="project" value="UniProtKB-KW"/>
</dbReference>
<dbReference type="Gene3D" id="3.30.930.10">
    <property type="entry name" value="Bira Bifunctional Protein, Domain 2"/>
    <property type="match status" value="1"/>
</dbReference>
<protein>
    <recommendedName>
        <fullName evidence="4">Putative lipoate-protein ligase A</fullName>
    </recommendedName>
</protein>
<evidence type="ECO:0000313" key="7">
    <source>
        <dbReference type="Proteomes" id="UP000736335"/>
    </source>
</evidence>
<dbReference type="GO" id="GO:0005739">
    <property type="term" value="C:mitochondrion"/>
    <property type="evidence" value="ECO:0007669"/>
    <property type="project" value="TreeGrafter"/>
</dbReference>
<dbReference type="EMBL" id="WIUZ02000040">
    <property type="protein sequence ID" value="KAF9777420.1"/>
    <property type="molecule type" value="Genomic_DNA"/>
</dbReference>
<accession>A0A9P6L0V7</accession>
<dbReference type="InterPro" id="IPR004562">
    <property type="entry name" value="LipoylTrfase_LipoateP_Ligase"/>
</dbReference>
<dbReference type="InterPro" id="IPR004143">
    <property type="entry name" value="BPL_LPL_catalytic"/>
</dbReference>
<dbReference type="Pfam" id="PF21948">
    <property type="entry name" value="LplA-B_cat"/>
    <property type="match status" value="1"/>
</dbReference>
<dbReference type="AlphaFoldDB" id="A0A9P6L0V7"/>
<gene>
    <name evidence="6" type="ORF">BJ322DRAFT_1206605</name>
</gene>
<comment type="pathway">
    <text evidence="2">Protein modification; protein lipoylation via exogenous pathway; protein N(6)-(lipoyl)lysine from lipoate: step 2/2.</text>
</comment>